<dbReference type="Pfam" id="PF13462">
    <property type="entry name" value="Thioredoxin_4"/>
    <property type="match status" value="1"/>
</dbReference>
<keyword evidence="5" id="KW-1015">Disulfide bond</keyword>
<feature type="transmembrane region" description="Helical" evidence="7">
    <location>
        <begin position="6"/>
        <end position="23"/>
    </location>
</feature>
<keyword evidence="7" id="KW-0472">Membrane</keyword>
<dbReference type="InterPro" id="IPR013766">
    <property type="entry name" value="Thioredoxin_domain"/>
</dbReference>
<gene>
    <name evidence="9" type="ORF">DBW71_01685</name>
</gene>
<proteinExistence type="inferred from homology"/>
<dbReference type="Gene3D" id="3.40.30.10">
    <property type="entry name" value="Glutaredoxin"/>
    <property type="match status" value="1"/>
</dbReference>
<evidence type="ECO:0000256" key="4">
    <source>
        <dbReference type="ARBA" id="ARBA00023002"/>
    </source>
</evidence>
<name>A0A368DQM7_9PROT</name>
<dbReference type="InterPro" id="IPR012336">
    <property type="entry name" value="Thioredoxin-like_fold"/>
</dbReference>
<evidence type="ECO:0000256" key="6">
    <source>
        <dbReference type="ARBA" id="ARBA00023284"/>
    </source>
</evidence>
<accession>A0A368DQM7</accession>
<comment type="caution">
    <text evidence="9">The sequence shown here is derived from an EMBL/GenBank/DDBJ whole genome shotgun (WGS) entry which is preliminary data.</text>
</comment>
<keyword evidence="6" id="KW-0676">Redox-active center</keyword>
<dbReference type="InterPro" id="IPR036249">
    <property type="entry name" value="Thioredoxin-like_sf"/>
</dbReference>
<dbReference type="Gene3D" id="1.10.40.80">
    <property type="match status" value="1"/>
</dbReference>
<evidence type="ECO:0000256" key="2">
    <source>
        <dbReference type="ARBA" id="ARBA00005791"/>
    </source>
</evidence>
<dbReference type="GO" id="GO:0016491">
    <property type="term" value="F:oxidoreductase activity"/>
    <property type="evidence" value="ECO:0007669"/>
    <property type="project" value="UniProtKB-KW"/>
</dbReference>
<dbReference type="AlphaFoldDB" id="A0A368DQM7"/>
<dbReference type="PANTHER" id="PTHR13887:SF14">
    <property type="entry name" value="DISULFIDE BOND FORMATION PROTEIN D"/>
    <property type="match status" value="1"/>
</dbReference>
<evidence type="ECO:0000256" key="5">
    <source>
        <dbReference type="ARBA" id="ARBA00023157"/>
    </source>
</evidence>
<evidence type="ECO:0000313" key="9">
    <source>
        <dbReference type="EMBL" id="RCL74137.1"/>
    </source>
</evidence>
<keyword evidence="7" id="KW-0812">Transmembrane</keyword>
<keyword evidence="7" id="KW-1133">Transmembrane helix</keyword>
<dbReference type="PANTHER" id="PTHR13887">
    <property type="entry name" value="GLUTATHIONE S-TRANSFERASE KAPPA"/>
    <property type="match status" value="1"/>
</dbReference>
<comment type="similarity">
    <text evidence="2">Belongs to the thioredoxin family. DsbA subfamily.</text>
</comment>
<protein>
    <submittedName>
        <fullName evidence="9">DsbA family protein</fullName>
    </submittedName>
</protein>
<evidence type="ECO:0000256" key="3">
    <source>
        <dbReference type="ARBA" id="ARBA00022729"/>
    </source>
</evidence>
<organism evidence="9 10">
    <name type="scientific">PS1 clade bacterium</name>
    <dbReference type="NCBI Taxonomy" id="2175152"/>
    <lineage>
        <taxon>Bacteria</taxon>
        <taxon>Pseudomonadati</taxon>
        <taxon>Pseudomonadota</taxon>
        <taxon>Alphaproteobacteria</taxon>
        <taxon>PS1 clade</taxon>
    </lineage>
</organism>
<dbReference type="EMBL" id="QOQD01000003">
    <property type="protein sequence ID" value="RCL74137.1"/>
    <property type="molecule type" value="Genomic_DNA"/>
</dbReference>
<sequence>MQNKKVIYILTAIIFVGFFYYTTSDKQDAKSIDELVINSNILEYSDGTFINNVALEEISLGDTNAPVTIIEYASMTCSHCAEFHNTTFQKIKKDYIETGEVRYIFREFPIDKLAMATSMLARCVDKNVSLPFIGVLFKTRDQWISENALSELKNLSKQAGLSNEEFDKCLNNQTLLDELISIKDQAITDYNINSTPSFVINGKVITGNKPYSTFKKEIDKVLESYRGI</sequence>
<dbReference type="SUPFAM" id="SSF52833">
    <property type="entry name" value="Thioredoxin-like"/>
    <property type="match status" value="1"/>
</dbReference>
<feature type="domain" description="Thioredoxin" evidence="8">
    <location>
        <begin position="30"/>
        <end position="223"/>
    </location>
</feature>
<keyword evidence="3" id="KW-0732">Signal</keyword>
<evidence type="ECO:0000259" key="8">
    <source>
        <dbReference type="PROSITE" id="PS51352"/>
    </source>
</evidence>
<dbReference type="Proteomes" id="UP000253570">
    <property type="component" value="Unassembled WGS sequence"/>
</dbReference>
<evidence type="ECO:0000256" key="1">
    <source>
        <dbReference type="ARBA" id="ARBA00003565"/>
    </source>
</evidence>
<keyword evidence="4" id="KW-0560">Oxidoreductase</keyword>
<evidence type="ECO:0000256" key="7">
    <source>
        <dbReference type="SAM" id="Phobius"/>
    </source>
</evidence>
<reference evidence="9 10" key="1">
    <citation type="journal article" date="2018" name="Microbiome">
        <title>Fine metagenomic profile of the Mediterranean stratified and mixed water columns revealed by assembly and recruitment.</title>
        <authorList>
            <person name="Haro-Moreno J.M."/>
            <person name="Lopez-Perez M."/>
            <person name="De La Torre J.R."/>
            <person name="Picazo A."/>
            <person name="Camacho A."/>
            <person name="Rodriguez-Valera F."/>
        </authorList>
    </citation>
    <scope>NUCLEOTIDE SEQUENCE [LARGE SCALE GENOMIC DNA]</scope>
    <source>
        <strain evidence="9">MED-G57</strain>
    </source>
</reference>
<evidence type="ECO:0000313" key="10">
    <source>
        <dbReference type="Proteomes" id="UP000253570"/>
    </source>
</evidence>
<dbReference type="PROSITE" id="PS51352">
    <property type="entry name" value="THIOREDOXIN_2"/>
    <property type="match status" value="1"/>
</dbReference>
<comment type="function">
    <text evidence="1">May be required for disulfide bond formation in some proteins.</text>
</comment>